<dbReference type="Pfam" id="PF17396">
    <property type="entry name" value="DUF1611_N"/>
    <property type="match status" value="1"/>
</dbReference>
<proteinExistence type="predicted"/>
<evidence type="ECO:0000259" key="2">
    <source>
        <dbReference type="Pfam" id="PF17396"/>
    </source>
</evidence>
<dbReference type="Proteomes" id="UP001549251">
    <property type="component" value="Unassembled WGS sequence"/>
</dbReference>
<dbReference type="RefSeq" id="WP_354550978.1">
    <property type="nucleotide sequence ID" value="NZ_JBEPSD010000002.1"/>
</dbReference>
<evidence type="ECO:0000259" key="1">
    <source>
        <dbReference type="Pfam" id="PF07755"/>
    </source>
</evidence>
<keyword evidence="4" id="KW-1185">Reference proteome</keyword>
<dbReference type="Gene3D" id="3.40.50.720">
    <property type="entry name" value="NAD(P)-binding Rossmann-like Domain"/>
    <property type="match status" value="1"/>
</dbReference>
<dbReference type="PIRSF" id="PIRSF026760">
    <property type="entry name" value="UCP026760"/>
    <property type="match status" value="1"/>
</dbReference>
<reference evidence="3 4" key="1">
    <citation type="submission" date="2024-06" db="EMBL/GenBank/DDBJ databases">
        <title>Sorghum-associated microbial communities from plants grown in Nebraska, USA.</title>
        <authorList>
            <person name="Schachtman D."/>
        </authorList>
    </citation>
    <scope>NUCLEOTIDE SEQUENCE [LARGE SCALE GENOMIC DNA]</scope>
    <source>
        <strain evidence="3 4">1757</strain>
    </source>
</reference>
<evidence type="ECO:0000313" key="3">
    <source>
        <dbReference type="EMBL" id="MET4570272.1"/>
    </source>
</evidence>
<dbReference type="InterPro" id="IPR035402">
    <property type="entry name" value="DgcN-like_N"/>
</dbReference>
<dbReference type="EMBL" id="JBEPSD010000002">
    <property type="protein sequence ID" value="MET4570272.1"/>
    <property type="molecule type" value="Genomic_DNA"/>
</dbReference>
<sequence>MSGVFNTVVLRKPYLLFLGEETNPLKAKTAFGLRDWAAESCVGQARMSGGTVELSLPELDPAAAFAAGARSLVIGVTPPGGRVPAHWAPLLIEAAQVGLDIVSGLHTPLESVPGLAPAAARAGIRLVDVRRPPDNLPRATGKRRSGKRVAMVGTDCALGKKYTALALAKAMQEQGLNADFRATGQTGVMIAGAGIAIDAVIADFIAGAAECISPEAAPDHWDVIEGQGSLFHPAYAGVTLGLLHGSQPDVLIMCHDPLRSRIVSWPDYALPSLKEAEQLYLRMARMTNPGARLAGVSLNTAALDDAAAQEALAQAERELGVPAFDPMRTPLQRAIAALLG</sequence>
<dbReference type="Gene3D" id="3.40.50.300">
    <property type="entry name" value="P-loop containing nucleotide triphosphate hydrolases"/>
    <property type="match status" value="1"/>
</dbReference>
<dbReference type="InterPro" id="IPR035086">
    <property type="entry name" value="DgcN-like_C"/>
</dbReference>
<organism evidence="3 4">
    <name type="scientific">Rhodanobacter soli</name>
    <dbReference type="NCBI Taxonomy" id="590609"/>
    <lineage>
        <taxon>Bacteria</taxon>
        <taxon>Pseudomonadati</taxon>
        <taxon>Pseudomonadota</taxon>
        <taxon>Gammaproteobacteria</taxon>
        <taxon>Lysobacterales</taxon>
        <taxon>Rhodanobacteraceae</taxon>
        <taxon>Rhodanobacter</taxon>
    </lineage>
</organism>
<feature type="domain" description="D-glutamate N-acetyltransferase-like N-terminal" evidence="2">
    <location>
        <begin position="54"/>
        <end position="132"/>
    </location>
</feature>
<feature type="domain" description="D-glutamate N-acetyltransferase-like C-terminal" evidence="1">
    <location>
        <begin position="139"/>
        <end position="330"/>
    </location>
</feature>
<accession>A0ABV2Q073</accession>
<comment type="caution">
    <text evidence="3">The sequence shown here is derived from an EMBL/GenBank/DDBJ whole genome shotgun (WGS) entry which is preliminary data.</text>
</comment>
<dbReference type="PANTHER" id="PTHR40690">
    <property type="entry name" value="GLL3100 PROTEIN"/>
    <property type="match status" value="1"/>
</dbReference>
<dbReference type="PANTHER" id="PTHR40690:SF1">
    <property type="entry name" value="DUF1611 DOMAIN-CONTAINING PROTEIN"/>
    <property type="match status" value="1"/>
</dbReference>
<name>A0ABV2Q073_9GAMM</name>
<gene>
    <name evidence="3" type="ORF">ABIE04_002633</name>
</gene>
<protein>
    <submittedName>
        <fullName evidence="3">NAD-dependent epimerase/dehydratase family protein</fullName>
    </submittedName>
</protein>
<evidence type="ECO:0000313" key="4">
    <source>
        <dbReference type="Proteomes" id="UP001549251"/>
    </source>
</evidence>
<dbReference type="InterPro" id="IPR027417">
    <property type="entry name" value="P-loop_NTPase"/>
</dbReference>
<dbReference type="SUPFAM" id="SSF52540">
    <property type="entry name" value="P-loop containing nucleoside triphosphate hydrolases"/>
    <property type="match status" value="1"/>
</dbReference>
<dbReference type="InterPro" id="IPR011669">
    <property type="entry name" value="DgcN-like"/>
</dbReference>
<dbReference type="Pfam" id="PF07755">
    <property type="entry name" value="DUF1611"/>
    <property type="match status" value="1"/>
</dbReference>